<evidence type="ECO:0000259" key="1">
    <source>
        <dbReference type="Pfam" id="PF06172"/>
    </source>
</evidence>
<dbReference type="InterPro" id="IPR011051">
    <property type="entry name" value="RmlC_Cupin_sf"/>
</dbReference>
<sequence length="150" mass="16873">MQPIKLSEHPEGGRFLEVFRSNAVVTNNKGQRRSALTHIYFSLDKGEVSRFHKVQSDEVWNLYQGAGLYLYTWNDLDKNVQRMEISSNNNTFCQVVPAGTWQAAEPIGKTVLVGCSVGPGFEFADFSLIDPQSIEAKKLISINSDMLKFI</sequence>
<dbReference type="SUPFAM" id="SSF51182">
    <property type="entry name" value="RmlC-like cupins"/>
    <property type="match status" value="1"/>
</dbReference>
<dbReference type="Proteomes" id="UP001055658">
    <property type="component" value="Chromosome"/>
</dbReference>
<dbReference type="InterPro" id="IPR009327">
    <property type="entry name" value="Cupin_DUF985"/>
</dbReference>
<feature type="domain" description="DUF985" evidence="1">
    <location>
        <begin position="4"/>
        <end position="128"/>
    </location>
</feature>
<reference evidence="2" key="1">
    <citation type="submission" date="2022-02" db="EMBL/GenBank/DDBJ databases">
        <title>Coral-associated bacteria.</title>
        <authorList>
            <person name="Tang K."/>
            <person name="Wang X."/>
        </authorList>
    </citation>
    <scope>NUCLEOTIDE SEQUENCE</scope>
    <source>
        <strain evidence="2">SCSIO 43006</strain>
    </source>
</reference>
<dbReference type="PANTHER" id="PTHR33387">
    <property type="entry name" value="RMLC-LIKE JELLY ROLL FOLD PROTEIN"/>
    <property type="match status" value="1"/>
</dbReference>
<dbReference type="InterPro" id="IPR014710">
    <property type="entry name" value="RmlC-like_jellyroll"/>
</dbReference>
<gene>
    <name evidence="2" type="ORF">MJO52_08480</name>
</gene>
<organism evidence="2 3">
    <name type="scientific">Microbulbifer variabilis</name>
    <dbReference type="NCBI Taxonomy" id="266805"/>
    <lineage>
        <taxon>Bacteria</taxon>
        <taxon>Pseudomonadati</taxon>
        <taxon>Pseudomonadota</taxon>
        <taxon>Gammaproteobacteria</taxon>
        <taxon>Cellvibrionales</taxon>
        <taxon>Microbulbiferaceae</taxon>
        <taxon>Microbulbifer</taxon>
    </lineage>
</organism>
<dbReference type="InterPro" id="IPR039935">
    <property type="entry name" value="YML079W-like"/>
</dbReference>
<dbReference type="Pfam" id="PF06172">
    <property type="entry name" value="Cupin_5"/>
    <property type="match status" value="1"/>
</dbReference>
<evidence type="ECO:0000313" key="2">
    <source>
        <dbReference type="EMBL" id="USD23158.1"/>
    </source>
</evidence>
<dbReference type="Gene3D" id="2.60.120.10">
    <property type="entry name" value="Jelly Rolls"/>
    <property type="match status" value="1"/>
</dbReference>
<dbReference type="RefSeq" id="WP_252085504.1">
    <property type="nucleotide sequence ID" value="NZ_CP092418.1"/>
</dbReference>
<protein>
    <submittedName>
        <fullName evidence="2">Cupin domain-containing protein</fullName>
    </submittedName>
</protein>
<accession>A0ABY4VFW2</accession>
<dbReference type="PANTHER" id="PTHR33387:SF3">
    <property type="entry name" value="DUF985 DOMAIN-CONTAINING PROTEIN"/>
    <property type="match status" value="1"/>
</dbReference>
<keyword evidence="3" id="KW-1185">Reference proteome</keyword>
<name>A0ABY4VFW2_9GAMM</name>
<dbReference type="EMBL" id="CP092418">
    <property type="protein sequence ID" value="USD23158.1"/>
    <property type="molecule type" value="Genomic_DNA"/>
</dbReference>
<proteinExistence type="predicted"/>
<evidence type="ECO:0000313" key="3">
    <source>
        <dbReference type="Proteomes" id="UP001055658"/>
    </source>
</evidence>
<dbReference type="CDD" id="cd06121">
    <property type="entry name" value="cupin_YML079wp"/>
    <property type="match status" value="1"/>
</dbReference>